<keyword evidence="2" id="KW-1185">Reference proteome</keyword>
<dbReference type="InterPro" id="IPR023198">
    <property type="entry name" value="PGP-like_dom2"/>
</dbReference>
<sequence>MKTIQCHNISFPNIKAILFDKNGTLEDSEIYLCSLAQEAARIIEAQIRGTGEPLLLAFGVKNSYLDPTGLISVASRQEVEVATAAYIASNGKGWIESLCIAHQVLEEAEQCLSNTITPLFDGVLPVLQKISNAGLKLGILSAATTREVNNFVTTHQLHSYFNLEMGVDKGPSKPDPRLFLQACQALEIEPKYTLMVGDSVADMQMARNANAAGSIGITWIDKPENVAGADVVINQLHDIQVFDY</sequence>
<dbReference type="GO" id="GO:0005829">
    <property type="term" value="C:cytosol"/>
    <property type="evidence" value="ECO:0007669"/>
    <property type="project" value="TreeGrafter"/>
</dbReference>
<dbReference type="SFLD" id="SFLDG01129">
    <property type="entry name" value="C1.5:_HAD__Beta-PGM__Phosphata"/>
    <property type="match status" value="1"/>
</dbReference>
<dbReference type="InterPro" id="IPR023214">
    <property type="entry name" value="HAD_sf"/>
</dbReference>
<dbReference type="RefSeq" id="WP_008235077.1">
    <property type="nucleotide sequence ID" value="NZ_CAIY01000070.1"/>
</dbReference>
<reference evidence="1 2" key="1">
    <citation type="submission" date="2012-05" db="EMBL/GenBank/DDBJ databases">
        <authorList>
            <person name="Hilton J."/>
        </authorList>
    </citation>
    <scope>NUCLEOTIDE SEQUENCE [LARGE SCALE GENOMIC DNA]</scope>
    <source>
        <strain evidence="1 2">HH01</strain>
    </source>
</reference>
<dbReference type="Gene3D" id="3.40.50.1000">
    <property type="entry name" value="HAD superfamily/HAD-like"/>
    <property type="match status" value="1"/>
</dbReference>
<dbReference type="SUPFAM" id="SSF56784">
    <property type="entry name" value="HAD-like"/>
    <property type="match status" value="1"/>
</dbReference>
<evidence type="ECO:0000313" key="2">
    <source>
        <dbReference type="Proteomes" id="UP000053051"/>
    </source>
</evidence>
<dbReference type="NCBIfam" id="TIGR01509">
    <property type="entry name" value="HAD-SF-IA-v3"/>
    <property type="match status" value="1"/>
</dbReference>
<dbReference type="InterPro" id="IPR050155">
    <property type="entry name" value="HAD-like_hydrolase_sf"/>
</dbReference>
<dbReference type="PANTHER" id="PTHR43434">
    <property type="entry name" value="PHOSPHOGLYCOLATE PHOSPHATASE"/>
    <property type="match status" value="1"/>
</dbReference>
<evidence type="ECO:0000313" key="1">
    <source>
        <dbReference type="EMBL" id="CCH67926.1"/>
    </source>
</evidence>
<dbReference type="EMBL" id="CAIY01000070">
    <property type="protein sequence ID" value="CCH67926.1"/>
    <property type="molecule type" value="Genomic_DNA"/>
</dbReference>
<keyword evidence="1" id="KW-0378">Hydrolase</keyword>
<gene>
    <name evidence="1" type="ORF">RINTHH_17710</name>
</gene>
<name>M1X667_9NOST</name>
<dbReference type="Proteomes" id="UP000053051">
    <property type="component" value="Unassembled WGS sequence"/>
</dbReference>
<accession>M1X667</accession>
<dbReference type="Gene3D" id="1.10.150.240">
    <property type="entry name" value="Putative phosphatase, domain 2"/>
    <property type="match status" value="1"/>
</dbReference>
<dbReference type="STRING" id="1165094.RINTHH_17710"/>
<dbReference type="PANTHER" id="PTHR43434:SF1">
    <property type="entry name" value="PHOSPHOGLYCOLATE PHOSPHATASE"/>
    <property type="match status" value="1"/>
</dbReference>
<reference evidence="2" key="2">
    <citation type="submission" date="2016-01" db="EMBL/GenBank/DDBJ databases">
        <title>Diatom-associated endosymboitic cyanobacterium lacks core nitrogen metabolism enzymes.</title>
        <authorList>
            <person name="Hilton J.A."/>
            <person name="Foster R.A."/>
            <person name="Tripp H.J."/>
            <person name="Carter B.J."/>
            <person name="Zehr J.P."/>
            <person name="Villareal T.A."/>
        </authorList>
    </citation>
    <scope>NUCLEOTIDE SEQUENCE [LARGE SCALE GENOMIC DNA]</scope>
    <source>
        <strain evidence="2">HH01</strain>
    </source>
</reference>
<dbReference type="InterPro" id="IPR006439">
    <property type="entry name" value="HAD-SF_hydro_IA"/>
</dbReference>
<organism evidence="1 2">
    <name type="scientific">Richelia intracellularis HH01</name>
    <dbReference type="NCBI Taxonomy" id="1165094"/>
    <lineage>
        <taxon>Bacteria</taxon>
        <taxon>Bacillati</taxon>
        <taxon>Cyanobacteriota</taxon>
        <taxon>Cyanophyceae</taxon>
        <taxon>Nostocales</taxon>
        <taxon>Nostocaceae</taxon>
        <taxon>Richelia</taxon>
    </lineage>
</organism>
<dbReference type="OrthoDB" id="9797743at2"/>
<comment type="caution">
    <text evidence="1">The sequence shown here is derived from an EMBL/GenBank/DDBJ whole genome shotgun (WGS) entry which is preliminary data.</text>
</comment>
<dbReference type="GO" id="GO:0006281">
    <property type="term" value="P:DNA repair"/>
    <property type="evidence" value="ECO:0007669"/>
    <property type="project" value="TreeGrafter"/>
</dbReference>
<dbReference type="SFLD" id="SFLDS00003">
    <property type="entry name" value="Haloacid_Dehalogenase"/>
    <property type="match status" value="1"/>
</dbReference>
<dbReference type="NCBIfam" id="TIGR01549">
    <property type="entry name" value="HAD-SF-IA-v1"/>
    <property type="match status" value="1"/>
</dbReference>
<dbReference type="GO" id="GO:0008967">
    <property type="term" value="F:phosphoglycolate phosphatase activity"/>
    <property type="evidence" value="ECO:0007669"/>
    <property type="project" value="TreeGrafter"/>
</dbReference>
<dbReference type="InterPro" id="IPR036412">
    <property type="entry name" value="HAD-like_sf"/>
</dbReference>
<dbReference type="Pfam" id="PF00702">
    <property type="entry name" value="Hydrolase"/>
    <property type="match status" value="1"/>
</dbReference>
<proteinExistence type="predicted"/>
<dbReference type="AlphaFoldDB" id="M1X667"/>
<protein>
    <submittedName>
        <fullName evidence="1">Haloacid dehalogenase/epoxide hydrolase family</fullName>
    </submittedName>
</protein>